<comment type="caution">
    <text evidence="1">The sequence shown here is derived from an EMBL/GenBank/DDBJ whole genome shotgun (WGS) entry which is preliminary data.</text>
</comment>
<proteinExistence type="predicted"/>
<dbReference type="RefSeq" id="WP_061804242.1">
    <property type="nucleotide sequence ID" value="NZ_FOXX01000004.1"/>
</dbReference>
<evidence type="ECO:0000313" key="1">
    <source>
        <dbReference type="EMBL" id="SFQ55713.1"/>
    </source>
</evidence>
<keyword evidence="2" id="KW-1185">Reference proteome</keyword>
<dbReference type="Pfam" id="PF25753">
    <property type="entry name" value="SF0329"/>
    <property type="match status" value="1"/>
</dbReference>
<reference evidence="1 2" key="1">
    <citation type="submission" date="2016-10" db="EMBL/GenBank/DDBJ databases">
        <authorList>
            <person name="Varghese N."/>
            <person name="Submissions S."/>
        </authorList>
    </citation>
    <scope>NUCLEOTIDE SEQUENCE [LARGE SCALE GENOMIC DNA]</scope>
    <source>
        <strain evidence="1 2">DSM 13796</strain>
    </source>
</reference>
<dbReference type="InterPro" id="IPR057955">
    <property type="entry name" value="SF0329-like"/>
</dbReference>
<protein>
    <submittedName>
        <fullName evidence="1">Uncharacterized protein</fullName>
    </submittedName>
</protein>
<dbReference type="GeneID" id="93710741"/>
<accession>A0A1I5ZH81</accession>
<dbReference type="EMBL" id="FOXX01000004">
    <property type="protein sequence ID" value="SFQ55713.1"/>
    <property type="molecule type" value="Genomic_DNA"/>
</dbReference>
<sequence length="86" mass="9956">MRNKTDKPFPYCLYECFLEFVGRASDLDYSTVVLEHQGIFKVECVYNALIQSLQLSIDKALQSEEMIIQAFALLDKRVIEGDEIDF</sequence>
<dbReference type="Proteomes" id="UP000182762">
    <property type="component" value="Unassembled WGS sequence"/>
</dbReference>
<evidence type="ECO:0000313" key="2">
    <source>
        <dbReference type="Proteomes" id="UP000182762"/>
    </source>
</evidence>
<gene>
    <name evidence="1" type="ORF">SAMN02745910_02068</name>
</gene>
<organism evidence="1 2">
    <name type="scientific">Priestia endophytica DSM 13796</name>
    <dbReference type="NCBI Taxonomy" id="1121089"/>
    <lineage>
        <taxon>Bacteria</taxon>
        <taxon>Bacillati</taxon>
        <taxon>Bacillota</taxon>
        <taxon>Bacilli</taxon>
        <taxon>Bacillales</taxon>
        <taxon>Bacillaceae</taxon>
        <taxon>Priestia</taxon>
    </lineage>
</organism>
<name>A0A1I5ZH81_9BACI</name>